<gene>
    <name evidence="6" type="ORF">EDC18_10680</name>
</gene>
<dbReference type="SMART" id="SM00028">
    <property type="entry name" value="TPR"/>
    <property type="match status" value="6"/>
</dbReference>
<dbReference type="Pfam" id="PF13174">
    <property type="entry name" value="TPR_6"/>
    <property type="match status" value="1"/>
</dbReference>
<dbReference type="Gene3D" id="1.25.40.10">
    <property type="entry name" value="Tetratricopeptide repeat domain"/>
    <property type="match status" value="3"/>
</dbReference>
<protein>
    <submittedName>
        <fullName evidence="6">TolA-binding protein</fullName>
    </submittedName>
</protein>
<evidence type="ECO:0000313" key="7">
    <source>
        <dbReference type="Proteomes" id="UP000294902"/>
    </source>
</evidence>
<dbReference type="SUPFAM" id="SSF48452">
    <property type="entry name" value="TPR-like"/>
    <property type="match status" value="2"/>
</dbReference>
<dbReference type="EMBL" id="SMAL01000006">
    <property type="protein sequence ID" value="TCT14283.1"/>
    <property type="molecule type" value="Genomic_DNA"/>
</dbReference>
<sequence>MICPKCTKDINKNNFCEHCNMEVKLYKKIMNTSKYLYNKGLQQTKIRDLSGAIDYLKRCLKYDKTNIDARNLLGLIYFEIGEVVLALEQWIISKNYDSKDNIADFYIDEVQNNQHKLDRLNTAIKKYNQALNYINQNSADLAIIQLKKVVSLNPNFIKAHCVLALLYMRAEDLDKAKKSLLKVLAIDKNNYTALRYFESLSEHNDSNTFESEDVLLPQIDNKKPNKANKKSFSSDKFDYIYQGGYIFLGLAIGVLIMSFLVLPTRINSKNNVINELTEEKRAITNETSSTIKHLETQINSLEGDLTVTLEELEEYQQRSEYVKALEQLQRAIEIHLTGDRVATADAMYDVDSNALDTTVASRIYNSIREIAYPEAARQYYNRGYNDYQRGNLTSAVENLTKVLRYDIQDRFSGDALYFAGRSYQRLDQNQKAIEIFNQVIENYPGTTRATNAQYYRSLIPD</sequence>
<dbReference type="OrthoDB" id="9791784at2"/>
<feature type="coiled-coil region" evidence="4">
    <location>
        <begin position="266"/>
        <end position="318"/>
    </location>
</feature>
<evidence type="ECO:0000256" key="5">
    <source>
        <dbReference type="SAM" id="Phobius"/>
    </source>
</evidence>
<name>A0A4R3MKQ0_9FIRM</name>
<evidence type="ECO:0000256" key="3">
    <source>
        <dbReference type="PROSITE-ProRule" id="PRU00339"/>
    </source>
</evidence>
<feature type="repeat" description="TPR" evidence="3">
    <location>
        <begin position="413"/>
        <end position="446"/>
    </location>
</feature>
<keyword evidence="5" id="KW-0812">Transmembrane</keyword>
<keyword evidence="7" id="KW-1185">Reference proteome</keyword>
<dbReference type="PANTHER" id="PTHR44943:SF8">
    <property type="entry name" value="TPR REPEAT-CONTAINING PROTEIN MJ0263"/>
    <property type="match status" value="1"/>
</dbReference>
<dbReference type="InterPro" id="IPR051685">
    <property type="entry name" value="Ycf3/AcsC/BcsC/TPR_MFPF"/>
</dbReference>
<feature type="coiled-coil region" evidence="4">
    <location>
        <begin position="110"/>
        <end position="137"/>
    </location>
</feature>
<dbReference type="Proteomes" id="UP000294902">
    <property type="component" value="Unassembled WGS sequence"/>
</dbReference>
<organism evidence="6 7">
    <name type="scientific">Natranaerovirga pectinivora</name>
    <dbReference type="NCBI Taxonomy" id="682400"/>
    <lineage>
        <taxon>Bacteria</taxon>
        <taxon>Bacillati</taxon>
        <taxon>Bacillota</taxon>
        <taxon>Clostridia</taxon>
        <taxon>Lachnospirales</taxon>
        <taxon>Natranaerovirgaceae</taxon>
        <taxon>Natranaerovirga</taxon>
    </lineage>
</organism>
<dbReference type="PROSITE" id="PS50005">
    <property type="entry name" value="TPR"/>
    <property type="match status" value="2"/>
</dbReference>
<keyword evidence="5" id="KW-1133">Transmembrane helix</keyword>
<comment type="caution">
    <text evidence="6">The sequence shown here is derived from an EMBL/GenBank/DDBJ whole genome shotgun (WGS) entry which is preliminary data.</text>
</comment>
<evidence type="ECO:0000256" key="4">
    <source>
        <dbReference type="SAM" id="Coils"/>
    </source>
</evidence>
<feature type="repeat" description="TPR" evidence="3">
    <location>
        <begin position="157"/>
        <end position="190"/>
    </location>
</feature>
<dbReference type="AlphaFoldDB" id="A0A4R3MKQ0"/>
<evidence type="ECO:0000313" key="6">
    <source>
        <dbReference type="EMBL" id="TCT14283.1"/>
    </source>
</evidence>
<evidence type="ECO:0000256" key="2">
    <source>
        <dbReference type="ARBA" id="ARBA00022803"/>
    </source>
</evidence>
<keyword evidence="4" id="KW-0175">Coiled coil</keyword>
<accession>A0A4R3MKQ0</accession>
<dbReference type="InterPro" id="IPR019734">
    <property type="entry name" value="TPR_rpt"/>
</dbReference>
<keyword evidence="2 3" id="KW-0802">TPR repeat</keyword>
<reference evidence="6 7" key="1">
    <citation type="submission" date="2019-03" db="EMBL/GenBank/DDBJ databases">
        <title>Genomic Encyclopedia of Type Strains, Phase IV (KMG-IV): sequencing the most valuable type-strain genomes for metagenomic binning, comparative biology and taxonomic classification.</title>
        <authorList>
            <person name="Goeker M."/>
        </authorList>
    </citation>
    <scope>NUCLEOTIDE SEQUENCE [LARGE SCALE GENOMIC DNA]</scope>
    <source>
        <strain evidence="6 7">DSM 24629</strain>
    </source>
</reference>
<proteinExistence type="predicted"/>
<keyword evidence="1" id="KW-0677">Repeat</keyword>
<feature type="transmembrane region" description="Helical" evidence="5">
    <location>
        <begin position="239"/>
        <end position="262"/>
    </location>
</feature>
<keyword evidence="5" id="KW-0472">Membrane</keyword>
<evidence type="ECO:0000256" key="1">
    <source>
        <dbReference type="ARBA" id="ARBA00022737"/>
    </source>
</evidence>
<dbReference type="PANTHER" id="PTHR44943">
    <property type="entry name" value="CELLULOSE SYNTHASE OPERON PROTEIN C"/>
    <property type="match status" value="1"/>
</dbReference>
<dbReference type="InterPro" id="IPR011990">
    <property type="entry name" value="TPR-like_helical_dom_sf"/>
</dbReference>
<dbReference type="Pfam" id="PF13181">
    <property type="entry name" value="TPR_8"/>
    <property type="match status" value="2"/>
</dbReference>
<dbReference type="RefSeq" id="WP_132252547.1">
    <property type="nucleotide sequence ID" value="NZ_SMAL01000006.1"/>
</dbReference>